<dbReference type="Pfam" id="PF03435">
    <property type="entry name" value="Sacchrp_dh_NADP"/>
    <property type="match status" value="1"/>
</dbReference>
<dbReference type="InterPro" id="IPR005097">
    <property type="entry name" value="Sacchrp_dh_NADP-bd"/>
</dbReference>
<proteinExistence type="inferred from homology"/>
<gene>
    <name evidence="3" type="ORF">JKP88DRAFT_196597</name>
</gene>
<dbReference type="EMBL" id="JAFCMP010000536">
    <property type="protein sequence ID" value="KAG5176481.1"/>
    <property type="molecule type" value="Genomic_DNA"/>
</dbReference>
<dbReference type="GO" id="GO:0009247">
    <property type="term" value="P:glycolipid biosynthetic process"/>
    <property type="evidence" value="ECO:0007669"/>
    <property type="project" value="TreeGrafter"/>
</dbReference>
<sequence length="431" mass="46246">MVNTRSSGRPYNVVIYGASGFTGRLITEYFSKHYGSASSEPLRWAVAARSESKLQATKKELGVTDVPHIVADSADLPSLRAMVEQTEVIITVVGPYLQYGERLVEACANAGTHYLDLTGESFFIKQMIERHHDAAVKSGARIIHSCGMESIPADMGTYMVARELKRAHDTRTDSVTLYLGKQRGGAVSGGTVASLVGVAELVWKGGRKARAELNDPYFLVPEGIKRPSKGYSRCAECTGFGYDSYLHGWVAPAPIAPHDSKIVQRSNALLGEEYGPTSTFRFHAATPFPGIVLGFFKAAVVTLLYAFAKAAVWLPPTRWLLQRFVLPKSGDGPLPEVRSKGFFYVNLIGRGANGAAVEATIGSEHGDGGYTETAKMISECAVTLVRNAQQLSSAGGIHTPASALGAPLLKRLRAKGMVLEVGAPGSGKRLE</sequence>
<dbReference type="Gene3D" id="3.40.50.720">
    <property type="entry name" value="NAD(P)-binding Rossmann-like Domain"/>
    <property type="match status" value="1"/>
</dbReference>
<dbReference type="PANTHER" id="PTHR12286">
    <property type="entry name" value="SACCHAROPINE DEHYDROGENASE-LIKE OXIDOREDUCTASE"/>
    <property type="match status" value="1"/>
</dbReference>
<name>A0A835YKS6_9STRA</name>
<dbReference type="OrthoDB" id="10268090at2759"/>
<dbReference type="Proteomes" id="UP000664859">
    <property type="component" value="Unassembled WGS sequence"/>
</dbReference>
<dbReference type="GO" id="GO:0005886">
    <property type="term" value="C:plasma membrane"/>
    <property type="evidence" value="ECO:0007669"/>
    <property type="project" value="TreeGrafter"/>
</dbReference>
<dbReference type="InterPro" id="IPR036291">
    <property type="entry name" value="NAD(P)-bd_dom_sf"/>
</dbReference>
<keyword evidence="4" id="KW-1185">Reference proteome</keyword>
<evidence type="ECO:0000313" key="4">
    <source>
        <dbReference type="Proteomes" id="UP000664859"/>
    </source>
</evidence>
<dbReference type="PANTHER" id="PTHR12286:SF5">
    <property type="entry name" value="SACCHAROPINE DEHYDROGENASE-LIKE OXIDOREDUCTASE"/>
    <property type="match status" value="1"/>
</dbReference>
<evidence type="ECO:0000256" key="1">
    <source>
        <dbReference type="ARBA" id="ARBA00038048"/>
    </source>
</evidence>
<dbReference type="SUPFAM" id="SSF51735">
    <property type="entry name" value="NAD(P)-binding Rossmann-fold domains"/>
    <property type="match status" value="1"/>
</dbReference>
<comment type="similarity">
    <text evidence="1">Belongs to the saccharopine dehydrogenase family.</text>
</comment>
<feature type="domain" description="Saccharopine dehydrogenase NADP binding" evidence="2">
    <location>
        <begin position="13"/>
        <end position="142"/>
    </location>
</feature>
<accession>A0A835YKS6</accession>
<evidence type="ECO:0000259" key="2">
    <source>
        <dbReference type="Pfam" id="PF03435"/>
    </source>
</evidence>
<dbReference type="InterPro" id="IPR051276">
    <property type="entry name" value="Saccharopine_DH-like_oxidrdct"/>
</dbReference>
<evidence type="ECO:0000313" key="3">
    <source>
        <dbReference type="EMBL" id="KAG5176481.1"/>
    </source>
</evidence>
<reference evidence="3" key="1">
    <citation type="submission" date="2021-02" db="EMBL/GenBank/DDBJ databases">
        <title>First Annotated Genome of the Yellow-green Alga Tribonema minus.</title>
        <authorList>
            <person name="Mahan K.M."/>
        </authorList>
    </citation>
    <scope>NUCLEOTIDE SEQUENCE</scope>
    <source>
        <strain evidence="3">UTEX B ZZ1240</strain>
    </source>
</reference>
<protein>
    <submittedName>
        <fullName evidence="3">Saccharopine dehydrogenase-domain-containing protein</fullName>
    </submittedName>
</protein>
<organism evidence="3 4">
    <name type="scientific">Tribonema minus</name>
    <dbReference type="NCBI Taxonomy" id="303371"/>
    <lineage>
        <taxon>Eukaryota</taxon>
        <taxon>Sar</taxon>
        <taxon>Stramenopiles</taxon>
        <taxon>Ochrophyta</taxon>
        <taxon>PX clade</taxon>
        <taxon>Xanthophyceae</taxon>
        <taxon>Tribonematales</taxon>
        <taxon>Tribonemataceae</taxon>
        <taxon>Tribonema</taxon>
    </lineage>
</organism>
<comment type="caution">
    <text evidence="3">The sequence shown here is derived from an EMBL/GenBank/DDBJ whole genome shotgun (WGS) entry which is preliminary data.</text>
</comment>
<dbReference type="AlphaFoldDB" id="A0A835YKS6"/>